<dbReference type="AlphaFoldDB" id="A0A8A4K0F6"/>
<accession>A0A8A4K0F6</accession>
<dbReference type="Proteomes" id="UP000663901">
    <property type="component" value="Chromosome"/>
</dbReference>
<evidence type="ECO:0008006" key="4">
    <source>
        <dbReference type="Google" id="ProtNLM"/>
    </source>
</evidence>
<feature type="region of interest" description="Disordered" evidence="1">
    <location>
        <begin position="28"/>
        <end position="49"/>
    </location>
</feature>
<gene>
    <name evidence="2" type="ORF">H0Z12_16660</name>
</gene>
<evidence type="ECO:0000256" key="1">
    <source>
        <dbReference type="SAM" id="MobiDB-lite"/>
    </source>
</evidence>
<name>A0A8A4K0F6_PANAN</name>
<protein>
    <recommendedName>
        <fullName evidence="4">Lipoprotein</fullName>
    </recommendedName>
</protein>
<evidence type="ECO:0000313" key="3">
    <source>
        <dbReference type="Proteomes" id="UP000663901"/>
    </source>
</evidence>
<dbReference type="PROSITE" id="PS51257">
    <property type="entry name" value="PROKAR_LIPOPROTEIN"/>
    <property type="match status" value="1"/>
</dbReference>
<evidence type="ECO:0000313" key="2">
    <source>
        <dbReference type="EMBL" id="QTC45328.1"/>
    </source>
</evidence>
<sequence length="49" mass="4728">MKKVILFVIALASVSALSGCVWPFWGPGGDGPGHMGPGGGGGPGGGPHR</sequence>
<organism evidence="2 3">
    <name type="scientific">Pantoea ananas</name>
    <name type="common">Erwinia uredovora</name>
    <dbReference type="NCBI Taxonomy" id="553"/>
    <lineage>
        <taxon>Bacteria</taxon>
        <taxon>Pseudomonadati</taxon>
        <taxon>Pseudomonadota</taxon>
        <taxon>Gammaproteobacteria</taxon>
        <taxon>Enterobacterales</taxon>
        <taxon>Erwiniaceae</taxon>
        <taxon>Pantoea</taxon>
    </lineage>
</organism>
<reference evidence="2" key="1">
    <citation type="submission" date="2020-07" db="EMBL/GenBank/DDBJ databases">
        <title>Genome Sequences for Panteoa spp. that cause Center Rot in Onions.</title>
        <authorList>
            <person name="Asselin J.A."/>
            <person name="Helmann T."/>
            <person name="Beer S."/>
            <person name="Stodghill P."/>
        </authorList>
    </citation>
    <scope>NUCLEOTIDE SEQUENCE</scope>
    <source>
        <strain evidence="2">OC5a</strain>
    </source>
</reference>
<proteinExistence type="predicted"/>
<dbReference type="EMBL" id="CP059084">
    <property type="protein sequence ID" value="QTC45328.1"/>
    <property type="molecule type" value="Genomic_DNA"/>
</dbReference>
<dbReference type="RefSeq" id="WP_019105962.1">
    <property type="nucleotide sequence ID" value="NZ_AP019753.1"/>
</dbReference>